<keyword evidence="2" id="KW-1185">Reference proteome</keyword>
<comment type="caution">
    <text evidence="1">The sequence shown here is derived from an EMBL/GenBank/DDBJ whole genome shotgun (WGS) entry which is preliminary data.</text>
</comment>
<accession>A0A9D4YLR3</accession>
<dbReference type="PANTHER" id="PTHR11439">
    <property type="entry name" value="GAG-POL-RELATED RETROTRANSPOSON"/>
    <property type="match status" value="1"/>
</dbReference>
<sequence length="152" mass="17324">MDKKNSLSGPMMDRTLNVERDPFRPMEDDKEDLDSKVLFLNVIGALMYLTNFTRPDIAFVVNLLARFISYPYNAKSQSGYVFTYGDTAISCRSQKQTLVATSLIHAKVIALHEASKRCRWLRPVTRHIQEAYGLQTDNNPTILYENNVACVT</sequence>
<gene>
    <name evidence="1" type="ORF">KIW84_010626</name>
</gene>
<evidence type="ECO:0000313" key="1">
    <source>
        <dbReference type="EMBL" id="KAI5441237.1"/>
    </source>
</evidence>
<evidence type="ECO:0000313" key="2">
    <source>
        <dbReference type="Proteomes" id="UP001058974"/>
    </source>
</evidence>
<dbReference type="Gramene" id="Psat01G0062600-T1">
    <property type="protein sequence ID" value="KAI5441237.1"/>
    <property type="gene ID" value="KIW84_010626"/>
</dbReference>
<name>A0A9D4YLR3_PEA</name>
<proteinExistence type="predicted"/>
<dbReference type="PANTHER" id="PTHR11439:SF467">
    <property type="entry name" value="INTEGRASE CATALYTIC DOMAIN-CONTAINING PROTEIN"/>
    <property type="match status" value="1"/>
</dbReference>
<dbReference type="EMBL" id="JAMSHJ010000001">
    <property type="protein sequence ID" value="KAI5441237.1"/>
    <property type="molecule type" value="Genomic_DNA"/>
</dbReference>
<protein>
    <submittedName>
        <fullName evidence="1">Uncharacterized protein</fullName>
    </submittedName>
</protein>
<dbReference type="AlphaFoldDB" id="A0A9D4YLR3"/>
<reference evidence="1 2" key="1">
    <citation type="journal article" date="2022" name="Nat. Genet.">
        <title>Improved pea reference genome and pan-genome highlight genomic features and evolutionary characteristics.</title>
        <authorList>
            <person name="Yang T."/>
            <person name="Liu R."/>
            <person name="Luo Y."/>
            <person name="Hu S."/>
            <person name="Wang D."/>
            <person name="Wang C."/>
            <person name="Pandey M.K."/>
            <person name="Ge S."/>
            <person name="Xu Q."/>
            <person name="Li N."/>
            <person name="Li G."/>
            <person name="Huang Y."/>
            <person name="Saxena R.K."/>
            <person name="Ji Y."/>
            <person name="Li M."/>
            <person name="Yan X."/>
            <person name="He Y."/>
            <person name="Liu Y."/>
            <person name="Wang X."/>
            <person name="Xiang C."/>
            <person name="Varshney R.K."/>
            <person name="Ding H."/>
            <person name="Gao S."/>
            <person name="Zong X."/>
        </authorList>
    </citation>
    <scope>NUCLEOTIDE SEQUENCE [LARGE SCALE GENOMIC DNA]</scope>
    <source>
        <strain evidence="1 2">cv. Zhongwan 6</strain>
    </source>
</reference>
<dbReference type="CDD" id="cd09272">
    <property type="entry name" value="RNase_HI_RT_Ty1"/>
    <property type="match status" value="1"/>
</dbReference>
<organism evidence="1 2">
    <name type="scientific">Pisum sativum</name>
    <name type="common">Garden pea</name>
    <name type="synonym">Lathyrus oleraceus</name>
    <dbReference type="NCBI Taxonomy" id="3888"/>
    <lineage>
        <taxon>Eukaryota</taxon>
        <taxon>Viridiplantae</taxon>
        <taxon>Streptophyta</taxon>
        <taxon>Embryophyta</taxon>
        <taxon>Tracheophyta</taxon>
        <taxon>Spermatophyta</taxon>
        <taxon>Magnoliopsida</taxon>
        <taxon>eudicotyledons</taxon>
        <taxon>Gunneridae</taxon>
        <taxon>Pentapetalae</taxon>
        <taxon>rosids</taxon>
        <taxon>fabids</taxon>
        <taxon>Fabales</taxon>
        <taxon>Fabaceae</taxon>
        <taxon>Papilionoideae</taxon>
        <taxon>50 kb inversion clade</taxon>
        <taxon>NPAAA clade</taxon>
        <taxon>Hologalegina</taxon>
        <taxon>IRL clade</taxon>
        <taxon>Fabeae</taxon>
        <taxon>Lathyrus</taxon>
    </lineage>
</organism>
<dbReference type="Proteomes" id="UP001058974">
    <property type="component" value="Chromosome 1"/>
</dbReference>